<keyword evidence="3" id="KW-0444">Lipid biosynthesis</keyword>
<protein>
    <recommendedName>
        <fullName evidence="11">Acyltransferase</fullName>
        <ecNumber evidence="11">2.3.1.-</ecNumber>
    </recommendedName>
</protein>
<evidence type="ECO:0000313" key="16">
    <source>
        <dbReference type="Proteomes" id="UP000323011"/>
    </source>
</evidence>
<dbReference type="GO" id="GO:0005789">
    <property type="term" value="C:endoplasmic reticulum membrane"/>
    <property type="evidence" value="ECO:0007669"/>
    <property type="project" value="UniProtKB-SubCell"/>
</dbReference>
<evidence type="ECO:0000313" key="17">
    <source>
        <dbReference type="Proteomes" id="UP000325113"/>
    </source>
</evidence>
<evidence type="ECO:0000256" key="4">
    <source>
        <dbReference type="ARBA" id="ARBA00022679"/>
    </source>
</evidence>
<comment type="caution">
    <text evidence="11">Lacks conserved residue(s) required for the propagation of feature annotation.</text>
</comment>
<dbReference type="GO" id="GO:0004144">
    <property type="term" value="F:diacylglycerol O-acyltransferase activity"/>
    <property type="evidence" value="ECO:0007669"/>
    <property type="project" value="TreeGrafter"/>
</dbReference>
<dbReference type="Proteomes" id="UP000323011">
    <property type="component" value="Unassembled WGS sequence"/>
</dbReference>
<evidence type="ECO:0000256" key="1">
    <source>
        <dbReference type="ARBA" id="ARBA00004477"/>
    </source>
</evidence>
<feature type="transmembrane region" description="Helical" evidence="11">
    <location>
        <begin position="42"/>
        <end position="67"/>
    </location>
</feature>
<proteinExistence type="inferred from homology"/>
<name>A0A5A8C740_CAFRO</name>
<dbReference type="PANTHER" id="PTHR12317:SF63">
    <property type="entry name" value="DIACYLGLYCEROL O-ACYLTRANSFERASE 2"/>
    <property type="match status" value="1"/>
</dbReference>
<keyword evidence="8" id="KW-0443">Lipid metabolism</keyword>
<comment type="similarity">
    <text evidence="2 11">Belongs to the diacylglycerol acyltransferase family.</text>
</comment>
<evidence type="ECO:0000256" key="10">
    <source>
        <dbReference type="ARBA" id="ARBA00023315"/>
    </source>
</evidence>
<dbReference type="EMBL" id="VLTN01000054">
    <property type="protein sequence ID" value="KAA0148329.1"/>
    <property type="molecule type" value="Genomic_DNA"/>
</dbReference>
<keyword evidence="16" id="KW-1185">Reference proteome</keyword>
<evidence type="ECO:0000256" key="8">
    <source>
        <dbReference type="ARBA" id="ARBA00023098"/>
    </source>
</evidence>
<evidence type="ECO:0000313" key="14">
    <source>
        <dbReference type="EMBL" id="KAA0175157.1"/>
    </source>
</evidence>
<evidence type="ECO:0000313" key="13">
    <source>
        <dbReference type="EMBL" id="KAA0161476.1"/>
    </source>
</evidence>
<evidence type="ECO:0000313" key="12">
    <source>
        <dbReference type="EMBL" id="KAA0148329.1"/>
    </source>
</evidence>
<evidence type="ECO:0000256" key="3">
    <source>
        <dbReference type="ARBA" id="ARBA00022516"/>
    </source>
</evidence>
<sequence>MAAATEWLGPVQVMRVVGEVGPQAREALRIWRSRRPSKASEAVVILSSLLGIGALYYGAPLAAWAMIKASPRARILMVLAAVIAVYHPLRRSEFVRGNPVWEAWLDYFSPMVVLDGYGPGQAPPRKAVFAMAPHGIFPFAQAMALVGRMRKVFGDLRPIAATVSTRVPGLRHLLGATGVVPAEPAAIRAAIRDGDSLMIVPGGIAEMYRGTSRRSQSDVFVVGRRRGFVRIAVEEGAAVVPVVVLGASKLMTLLPFSRLLQPLARMLRASILLFYGRWGLPVPRSQRLLYAVGPPIWPPPVGPDGAAAEAAVEAVHAQFVAELKRLFDKYKAGYGWAGRRLEVL</sequence>
<dbReference type="Proteomes" id="UP000325113">
    <property type="component" value="Unassembled WGS sequence"/>
</dbReference>
<keyword evidence="9 11" id="KW-0472">Membrane</keyword>
<keyword evidence="4 11" id="KW-0808">Transferase</keyword>
<keyword evidence="5 11" id="KW-0812">Transmembrane</keyword>
<comment type="caution">
    <text evidence="12">The sequence shown here is derived from an EMBL/GenBank/DDBJ whole genome shotgun (WGS) entry which is preliminary data.</text>
</comment>
<evidence type="ECO:0000256" key="11">
    <source>
        <dbReference type="RuleBase" id="RU367023"/>
    </source>
</evidence>
<reference evidence="15 16" key="1">
    <citation type="submission" date="2019-07" db="EMBL/GenBank/DDBJ databases">
        <title>Genomes of Cafeteria roenbergensis.</title>
        <authorList>
            <person name="Fischer M.G."/>
            <person name="Hackl T."/>
            <person name="Roman M."/>
        </authorList>
    </citation>
    <scope>NUCLEOTIDE SEQUENCE [LARGE SCALE GENOMIC DNA]</scope>
    <source>
        <strain evidence="12 16">BVI</strain>
        <strain evidence="13 17">Cflag</strain>
        <strain evidence="14 15">E4-10P</strain>
    </source>
</reference>
<organism evidence="12 16">
    <name type="scientific">Cafeteria roenbergensis</name>
    <name type="common">Marine flagellate</name>
    <dbReference type="NCBI Taxonomy" id="33653"/>
    <lineage>
        <taxon>Eukaryota</taxon>
        <taxon>Sar</taxon>
        <taxon>Stramenopiles</taxon>
        <taxon>Bigyra</taxon>
        <taxon>Opalozoa</taxon>
        <taxon>Bicosoecida</taxon>
        <taxon>Cafeteriaceae</taxon>
        <taxon>Cafeteria</taxon>
    </lineage>
</organism>
<dbReference type="GO" id="GO:0019432">
    <property type="term" value="P:triglyceride biosynthetic process"/>
    <property type="evidence" value="ECO:0007669"/>
    <property type="project" value="TreeGrafter"/>
</dbReference>
<accession>A0A5A8C740</accession>
<evidence type="ECO:0000313" key="15">
    <source>
        <dbReference type="Proteomes" id="UP000322899"/>
    </source>
</evidence>
<dbReference type="OrthoDB" id="264532at2759"/>
<evidence type="ECO:0000256" key="5">
    <source>
        <dbReference type="ARBA" id="ARBA00022692"/>
    </source>
</evidence>
<dbReference type="EMBL" id="VLTO01000016">
    <property type="protein sequence ID" value="KAA0175157.1"/>
    <property type="molecule type" value="Genomic_DNA"/>
</dbReference>
<evidence type="ECO:0000256" key="6">
    <source>
        <dbReference type="ARBA" id="ARBA00022824"/>
    </source>
</evidence>
<gene>
    <name evidence="14" type="ORF">FNF27_03454</name>
    <name evidence="12" type="ORF">FNF29_06716</name>
    <name evidence="13" type="ORF">FNF31_03759</name>
</gene>
<keyword evidence="10" id="KW-0012">Acyltransferase</keyword>
<evidence type="ECO:0000256" key="7">
    <source>
        <dbReference type="ARBA" id="ARBA00022989"/>
    </source>
</evidence>
<dbReference type="AlphaFoldDB" id="A0A5A8C740"/>
<dbReference type="PANTHER" id="PTHR12317">
    <property type="entry name" value="DIACYLGLYCEROL O-ACYLTRANSFERASE"/>
    <property type="match status" value="1"/>
</dbReference>
<keyword evidence="7 11" id="KW-1133">Transmembrane helix</keyword>
<evidence type="ECO:0000256" key="9">
    <source>
        <dbReference type="ARBA" id="ARBA00023136"/>
    </source>
</evidence>
<dbReference type="EMBL" id="VLTM01000035">
    <property type="protein sequence ID" value="KAA0161476.1"/>
    <property type="molecule type" value="Genomic_DNA"/>
</dbReference>
<dbReference type="Proteomes" id="UP000322899">
    <property type="component" value="Unassembled WGS sequence"/>
</dbReference>
<dbReference type="Pfam" id="PF03982">
    <property type="entry name" value="DAGAT"/>
    <property type="match status" value="1"/>
</dbReference>
<keyword evidence="6 11" id="KW-0256">Endoplasmic reticulum</keyword>
<dbReference type="EC" id="2.3.1.-" evidence="11"/>
<evidence type="ECO:0000256" key="2">
    <source>
        <dbReference type="ARBA" id="ARBA00005420"/>
    </source>
</evidence>
<dbReference type="InterPro" id="IPR007130">
    <property type="entry name" value="DAGAT"/>
</dbReference>
<comment type="subcellular location">
    <subcellularLocation>
        <location evidence="1 11">Endoplasmic reticulum membrane</location>
        <topology evidence="1 11">Multi-pass membrane protein</topology>
    </subcellularLocation>
</comment>
<dbReference type="OMA" id="YCFGNSQ"/>